<dbReference type="Gene3D" id="1.10.230.10">
    <property type="entry name" value="Cytochrome P450-Terp, domain 2"/>
    <property type="match status" value="1"/>
</dbReference>
<dbReference type="RefSeq" id="WP_149761260.1">
    <property type="nucleotide sequence ID" value="NZ_BSPE01000078.1"/>
</dbReference>
<sequence length="385" mass="40396">MPAWISRDEALTRLGVRPQTLYAYVSRGRIGMQPDPADPRRSLYRTDDIAQLITRRGRGRRASAIAESAMTWGEPAIATSISTVVHGRLVYRGEDACTLSGHMTLEETAGLLWADSEPVVFAPKPGGTASEGGRAEAFSALALLAANGQPSLGRSPARLHADAAAAIGGLATSLGALPGSRPVHMRLAEAWSVRNAGADAIRRALVLLADHELNTSTFAARVAASTGAPLAACLLAGLSALCGPRHGGAAEAAVTVFLDDAVRLGAADAVALWLTLDRPLYGFGHPLYPDGDPRAKALLAAVECDEAVARLRDAVFAATGRQPDIDFALVALTRAFRLPPDAPFRLFALGRSVGWAAHAMEQALTGGLIRPRARYEGPPPVDEDS</sequence>
<gene>
    <name evidence="5" type="ORF">SAMN04488498_109143</name>
</gene>
<dbReference type="InterPro" id="IPR016142">
    <property type="entry name" value="Citrate_synth-like_lrg_a-sub"/>
</dbReference>
<reference evidence="5 6" key="1">
    <citation type="submission" date="2016-10" db="EMBL/GenBank/DDBJ databases">
        <authorList>
            <person name="Varghese N."/>
            <person name="Submissions S."/>
        </authorList>
    </citation>
    <scope>NUCLEOTIDE SEQUENCE [LARGE SCALE GENOMIC DNA]</scope>
    <source>
        <strain evidence="5 6">DSM 21822</strain>
    </source>
</reference>
<evidence type="ECO:0000256" key="3">
    <source>
        <dbReference type="ARBA" id="ARBA00012972"/>
    </source>
</evidence>
<dbReference type="Pfam" id="PF00285">
    <property type="entry name" value="Citrate_synt"/>
    <property type="match status" value="1"/>
</dbReference>
<dbReference type="InterPro" id="IPR002020">
    <property type="entry name" value="Citrate_synthase"/>
</dbReference>
<dbReference type="OrthoDB" id="9786046at2"/>
<protein>
    <recommendedName>
        <fullName evidence="3">citrate synthase (unknown stereospecificity)</fullName>
        <ecNumber evidence="3">2.3.3.16</ecNumber>
    </recommendedName>
</protein>
<dbReference type="InterPro" id="IPR036969">
    <property type="entry name" value="Citrate_synthase_sf"/>
</dbReference>
<dbReference type="AlphaFoldDB" id="A0A1I4B484"/>
<evidence type="ECO:0000256" key="1">
    <source>
        <dbReference type="ARBA" id="ARBA00004751"/>
    </source>
</evidence>
<name>A0A1I4B484_9HYPH</name>
<dbReference type="InterPro" id="IPR016143">
    <property type="entry name" value="Citrate_synth-like_sm_a-sub"/>
</dbReference>
<dbReference type="EMBL" id="FOSL01000009">
    <property type="protein sequence ID" value="SFK62861.1"/>
    <property type="molecule type" value="Genomic_DNA"/>
</dbReference>
<evidence type="ECO:0000256" key="2">
    <source>
        <dbReference type="ARBA" id="ARBA00010566"/>
    </source>
</evidence>
<keyword evidence="6" id="KW-1185">Reference proteome</keyword>
<dbReference type="GO" id="GO:0005975">
    <property type="term" value="P:carbohydrate metabolic process"/>
    <property type="evidence" value="ECO:0007669"/>
    <property type="project" value="TreeGrafter"/>
</dbReference>
<dbReference type="Proteomes" id="UP000323300">
    <property type="component" value="Unassembled WGS sequence"/>
</dbReference>
<dbReference type="Gene3D" id="1.10.580.10">
    <property type="entry name" value="Citrate Synthase, domain 1"/>
    <property type="match status" value="1"/>
</dbReference>
<comment type="pathway">
    <text evidence="1">Carbohydrate metabolism; tricarboxylic acid cycle; isocitrate from oxaloacetate: step 1/2.</text>
</comment>
<dbReference type="PANTHER" id="PTHR11739:SF4">
    <property type="entry name" value="CITRATE SYNTHASE, PEROXISOMAL"/>
    <property type="match status" value="1"/>
</dbReference>
<organism evidence="5 6">
    <name type="scientific">Neomesorhizobium albiziae</name>
    <dbReference type="NCBI Taxonomy" id="335020"/>
    <lineage>
        <taxon>Bacteria</taxon>
        <taxon>Pseudomonadati</taxon>
        <taxon>Pseudomonadota</taxon>
        <taxon>Alphaproteobacteria</taxon>
        <taxon>Hyphomicrobiales</taxon>
        <taxon>Phyllobacteriaceae</taxon>
        <taxon>Neomesorhizobium</taxon>
    </lineage>
</organism>
<dbReference type="EC" id="2.3.3.16" evidence="3"/>
<dbReference type="SUPFAM" id="SSF48256">
    <property type="entry name" value="Citrate synthase"/>
    <property type="match status" value="1"/>
</dbReference>
<dbReference type="GO" id="GO:0006099">
    <property type="term" value="P:tricarboxylic acid cycle"/>
    <property type="evidence" value="ECO:0007669"/>
    <property type="project" value="UniProtKB-UniPathway"/>
</dbReference>
<dbReference type="PANTHER" id="PTHR11739">
    <property type="entry name" value="CITRATE SYNTHASE"/>
    <property type="match status" value="1"/>
</dbReference>
<dbReference type="CDD" id="cd06102">
    <property type="entry name" value="citrate_synt_like_2"/>
    <property type="match status" value="1"/>
</dbReference>
<evidence type="ECO:0000256" key="4">
    <source>
        <dbReference type="ARBA" id="ARBA00022679"/>
    </source>
</evidence>
<dbReference type="PRINTS" id="PR00143">
    <property type="entry name" value="CITRTSNTHASE"/>
</dbReference>
<comment type="similarity">
    <text evidence="2">Belongs to the citrate synthase family.</text>
</comment>
<dbReference type="GO" id="GO:0005829">
    <property type="term" value="C:cytosol"/>
    <property type="evidence" value="ECO:0007669"/>
    <property type="project" value="TreeGrafter"/>
</dbReference>
<evidence type="ECO:0000313" key="6">
    <source>
        <dbReference type="Proteomes" id="UP000323300"/>
    </source>
</evidence>
<proteinExistence type="inferred from homology"/>
<keyword evidence="4" id="KW-0808">Transferase</keyword>
<accession>A0A1I4B484</accession>
<dbReference type="GO" id="GO:0036440">
    <property type="term" value="F:citrate synthase activity"/>
    <property type="evidence" value="ECO:0007669"/>
    <property type="project" value="UniProtKB-EC"/>
</dbReference>
<evidence type="ECO:0000313" key="5">
    <source>
        <dbReference type="EMBL" id="SFK62861.1"/>
    </source>
</evidence>
<dbReference type="UniPathway" id="UPA00223">
    <property type="reaction ID" value="UER00717"/>
</dbReference>